<evidence type="ECO:0000313" key="4">
    <source>
        <dbReference type="Proteomes" id="UP000618754"/>
    </source>
</evidence>
<evidence type="ECO:0000256" key="1">
    <source>
        <dbReference type="ARBA" id="ARBA00007430"/>
    </source>
</evidence>
<organism evidence="3 4">
    <name type="scientific">Mucilaginibacter rigui</name>
    <dbReference type="NCBI Taxonomy" id="534635"/>
    <lineage>
        <taxon>Bacteria</taxon>
        <taxon>Pseudomonadati</taxon>
        <taxon>Bacteroidota</taxon>
        <taxon>Sphingobacteriia</taxon>
        <taxon>Sphingobacteriales</taxon>
        <taxon>Sphingobacteriaceae</taxon>
        <taxon>Mucilaginibacter</taxon>
    </lineage>
</organism>
<dbReference type="InterPro" id="IPR036291">
    <property type="entry name" value="NAD(P)-bd_dom_sf"/>
</dbReference>
<evidence type="ECO:0000259" key="2">
    <source>
        <dbReference type="Pfam" id="PF02719"/>
    </source>
</evidence>
<protein>
    <submittedName>
        <fullName evidence="3">UDP-N-acetylglucosamine 4,6-dehydratase</fullName>
    </submittedName>
</protein>
<name>A0ABR7X8S7_9SPHI</name>
<dbReference type="InterPro" id="IPR051203">
    <property type="entry name" value="Polysaccharide_Synthase-Rel"/>
</dbReference>
<reference evidence="3 4" key="1">
    <citation type="submission" date="2020-09" db="EMBL/GenBank/DDBJ databases">
        <title>Novel species of Mucilaginibacter isolated from a glacier on the Tibetan Plateau.</title>
        <authorList>
            <person name="Liu Q."/>
            <person name="Xin Y.-H."/>
        </authorList>
    </citation>
    <scope>NUCLEOTIDE SEQUENCE [LARGE SCALE GENOMIC DNA]</scope>
    <source>
        <strain evidence="3 4">CGMCC 1.13878</strain>
    </source>
</reference>
<comment type="similarity">
    <text evidence="1">Belongs to the polysaccharide synthase family.</text>
</comment>
<feature type="domain" description="Polysaccharide biosynthesis protein CapD-like" evidence="2">
    <location>
        <begin position="35"/>
        <end position="300"/>
    </location>
</feature>
<dbReference type="Gene3D" id="3.40.50.720">
    <property type="entry name" value="NAD(P)-binding Rossmann-like Domain"/>
    <property type="match status" value="2"/>
</dbReference>
<evidence type="ECO:0000313" key="3">
    <source>
        <dbReference type="EMBL" id="MBD1386222.1"/>
    </source>
</evidence>
<dbReference type="Proteomes" id="UP000618754">
    <property type="component" value="Unassembled WGS sequence"/>
</dbReference>
<accession>A0ABR7X8S7</accession>
<dbReference type="CDD" id="cd05237">
    <property type="entry name" value="UDP_invert_4-6DH_SDR_e"/>
    <property type="match status" value="1"/>
</dbReference>
<dbReference type="SUPFAM" id="SSF51735">
    <property type="entry name" value="NAD(P)-binding Rossmann-fold domains"/>
    <property type="match status" value="1"/>
</dbReference>
<keyword evidence="4" id="KW-1185">Reference proteome</keyword>
<dbReference type="PANTHER" id="PTHR43318">
    <property type="entry name" value="UDP-N-ACETYLGLUCOSAMINE 4,6-DEHYDRATASE"/>
    <property type="match status" value="1"/>
</dbReference>
<dbReference type="Pfam" id="PF02719">
    <property type="entry name" value="Polysacc_synt_2"/>
    <property type="match status" value="1"/>
</dbReference>
<dbReference type="EMBL" id="JACWMW010000002">
    <property type="protein sequence ID" value="MBD1386222.1"/>
    <property type="molecule type" value="Genomic_DNA"/>
</dbReference>
<gene>
    <name evidence="3" type="ORF">IDJ75_13130</name>
</gene>
<dbReference type="InterPro" id="IPR003869">
    <property type="entry name" value="Polysac_CapD-like"/>
</dbReference>
<dbReference type="RefSeq" id="WP_191176036.1">
    <property type="nucleotide sequence ID" value="NZ_JACWMW010000002.1"/>
</dbReference>
<proteinExistence type="inferred from homology"/>
<comment type="caution">
    <text evidence="3">The sequence shown here is derived from an EMBL/GenBank/DDBJ whole genome shotgun (WGS) entry which is preliminary data.</text>
</comment>
<dbReference type="PANTHER" id="PTHR43318:SF1">
    <property type="entry name" value="POLYSACCHARIDE BIOSYNTHESIS PROTEIN EPSC-RELATED"/>
    <property type="match status" value="1"/>
</dbReference>
<sequence>MNILQLIGRNSELFFTDIKSHESELSRIVSESKFLVIGGAGSIGQAVTKEIFKRNPQKLHVVDISENNMVELVRDIRSSYGYINGDFQTFALDIGSIEYDAFIEADGKYDYVLNLSALKHVRSEKDPFTLMRMIDVNVFNTDKTIQQSIDKNVKKYFCVSTDKAANPVNMMGASKRIMEMFLMRKSKHISISTARFANVAFSDGSLLHGFNQRIQKQQPIVAPNDIKRYFVIPKESGELCLMSCIFGENRDIFFPKLSESLHLITFADIAVKYLKNLGYEPYLCNSEEEARILIETLPEKGMWPCLFTSSDTTGEKSFEEFYTENEVLDMDTFENLGVIKNQFSVEEDKLEMFAGSIKEMKTKRQWSKKEIVDLFFKMIPDFGHKETGKYLDAKM</sequence>